<evidence type="ECO:0000256" key="9">
    <source>
        <dbReference type="ARBA" id="ARBA00023328"/>
    </source>
</evidence>
<evidence type="ECO:0000256" key="12">
    <source>
        <dbReference type="SAM" id="MobiDB-lite"/>
    </source>
</evidence>
<name>A0A9P5PKY8_9AGAR</name>
<dbReference type="InterPro" id="IPR038273">
    <property type="entry name" value="Ndc80_sf"/>
</dbReference>
<keyword evidence="8 10" id="KW-0131">Cell cycle</keyword>
<dbReference type="PANTHER" id="PTHR10643">
    <property type="entry name" value="KINETOCHORE PROTEIN NDC80"/>
    <property type="match status" value="1"/>
</dbReference>
<proteinExistence type="inferred from homology"/>
<comment type="caution">
    <text evidence="14">The sequence shown here is derived from an EMBL/GenBank/DDBJ whole genome shotgun (WGS) entry which is preliminary data.</text>
</comment>
<dbReference type="GO" id="GO:0051301">
    <property type="term" value="P:cell division"/>
    <property type="evidence" value="ECO:0007669"/>
    <property type="project" value="UniProtKB-UniRule"/>
</dbReference>
<keyword evidence="2 10" id="KW-0158">Chromosome</keyword>
<dbReference type="GO" id="GO:0031262">
    <property type="term" value="C:Ndc80 complex"/>
    <property type="evidence" value="ECO:0007669"/>
    <property type="project" value="UniProtKB-UniRule"/>
</dbReference>
<organism evidence="14 15">
    <name type="scientific">Rhodocollybia butyracea</name>
    <dbReference type="NCBI Taxonomy" id="206335"/>
    <lineage>
        <taxon>Eukaryota</taxon>
        <taxon>Fungi</taxon>
        <taxon>Dikarya</taxon>
        <taxon>Basidiomycota</taxon>
        <taxon>Agaricomycotina</taxon>
        <taxon>Agaricomycetes</taxon>
        <taxon>Agaricomycetidae</taxon>
        <taxon>Agaricales</taxon>
        <taxon>Marasmiineae</taxon>
        <taxon>Omphalotaceae</taxon>
        <taxon>Rhodocollybia</taxon>
    </lineage>
</organism>
<evidence type="ECO:0000256" key="5">
    <source>
        <dbReference type="ARBA" id="ARBA00022838"/>
    </source>
</evidence>
<keyword evidence="15" id="KW-1185">Reference proteome</keyword>
<reference evidence="14" key="1">
    <citation type="submission" date="2020-11" db="EMBL/GenBank/DDBJ databases">
        <authorList>
            <consortium name="DOE Joint Genome Institute"/>
            <person name="Ahrendt S."/>
            <person name="Riley R."/>
            <person name="Andreopoulos W."/>
            <person name="Labutti K."/>
            <person name="Pangilinan J."/>
            <person name="Ruiz-Duenas F.J."/>
            <person name="Barrasa J.M."/>
            <person name="Sanchez-Garcia M."/>
            <person name="Camarero S."/>
            <person name="Miyauchi S."/>
            <person name="Serrano A."/>
            <person name="Linde D."/>
            <person name="Babiker R."/>
            <person name="Drula E."/>
            <person name="Ayuso-Fernandez I."/>
            <person name="Pacheco R."/>
            <person name="Padilla G."/>
            <person name="Ferreira P."/>
            <person name="Barriuso J."/>
            <person name="Kellner H."/>
            <person name="Castanera R."/>
            <person name="Alfaro M."/>
            <person name="Ramirez L."/>
            <person name="Pisabarro A.G."/>
            <person name="Kuo A."/>
            <person name="Tritt A."/>
            <person name="Lipzen A."/>
            <person name="He G."/>
            <person name="Yan M."/>
            <person name="Ng V."/>
            <person name="Cullen D."/>
            <person name="Martin F."/>
            <person name="Rosso M.-N."/>
            <person name="Henrissat B."/>
            <person name="Hibbett D."/>
            <person name="Martinez A.T."/>
            <person name="Grigoriev I.V."/>
        </authorList>
    </citation>
    <scope>NUCLEOTIDE SEQUENCE</scope>
    <source>
        <strain evidence="14">AH 40177</strain>
    </source>
</reference>
<dbReference type="InterPro" id="IPR055260">
    <property type="entry name" value="Ndc80_CH"/>
</dbReference>
<comment type="function">
    <text evidence="10">Acts as a component of the essential kinetochore-associated NDC80 complex, which is required for chromosome segregation and spindle checkpoint activity.</text>
</comment>
<feature type="compositionally biased region" description="Polar residues" evidence="12">
    <location>
        <begin position="10"/>
        <end position="19"/>
    </location>
</feature>
<dbReference type="AlphaFoldDB" id="A0A9P5PKY8"/>
<dbReference type="OrthoDB" id="7459479at2759"/>
<protein>
    <recommendedName>
        <fullName evidence="10">Kinetochore protein NDC80</fullName>
    </recommendedName>
</protein>
<dbReference type="PANTHER" id="PTHR10643:SF2">
    <property type="entry name" value="KINETOCHORE PROTEIN NDC80 HOMOLOG"/>
    <property type="match status" value="1"/>
</dbReference>
<evidence type="ECO:0000313" key="14">
    <source>
        <dbReference type="EMBL" id="KAF9065278.1"/>
    </source>
</evidence>
<dbReference type="Gene3D" id="1.10.418.30">
    <property type="entry name" value="Ncd80 complex, Ncd80 subunit"/>
    <property type="match status" value="1"/>
</dbReference>
<gene>
    <name evidence="14" type="ORF">BDP27DRAFT_1229190</name>
</gene>
<feature type="coiled-coil region" evidence="11">
    <location>
        <begin position="505"/>
        <end position="553"/>
    </location>
</feature>
<accession>A0A9P5PKY8</accession>
<comment type="subcellular location">
    <subcellularLocation>
        <location evidence="10">Chromosome</location>
        <location evidence="10">Centromere</location>
        <location evidence="10">Kinetochore</location>
    </subcellularLocation>
    <subcellularLocation>
        <location evidence="10">Nucleus</location>
    </subcellularLocation>
</comment>
<keyword evidence="5 10" id="KW-0995">Kinetochore</keyword>
<feature type="coiled-coil region" evidence="11">
    <location>
        <begin position="291"/>
        <end position="318"/>
    </location>
</feature>
<dbReference type="GO" id="GO:0005634">
    <property type="term" value="C:nucleus"/>
    <property type="evidence" value="ECO:0007669"/>
    <property type="project" value="UniProtKB-SubCell"/>
</dbReference>
<keyword evidence="3 10" id="KW-0132">Cell division</keyword>
<evidence type="ECO:0000256" key="3">
    <source>
        <dbReference type="ARBA" id="ARBA00022618"/>
    </source>
</evidence>
<evidence type="ECO:0000256" key="7">
    <source>
        <dbReference type="ARBA" id="ARBA00023242"/>
    </source>
</evidence>
<evidence type="ECO:0000256" key="10">
    <source>
        <dbReference type="RuleBase" id="RU368072"/>
    </source>
</evidence>
<evidence type="ECO:0000259" key="13">
    <source>
        <dbReference type="Pfam" id="PF03801"/>
    </source>
</evidence>
<evidence type="ECO:0000256" key="8">
    <source>
        <dbReference type="ARBA" id="ARBA00023306"/>
    </source>
</evidence>
<evidence type="ECO:0000256" key="4">
    <source>
        <dbReference type="ARBA" id="ARBA00022776"/>
    </source>
</evidence>
<feature type="domain" description="Kinetochore protein Ndc80 CH" evidence="13">
    <location>
        <begin position="107"/>
        <end position="229"/>
    </location>
</feature>
<feature type="coiled-coil region" evidence="11">
    <location>
        <begin position="371"/>
        <end position="429"/>
    </location>
</feature>
<dbReference type="Pfam" id="PF03801">
    <property type="entry name" value="Ndc80_HEC"/>
    <property type="match status" value="1"/>
</dbReference>
<keyword evidence="7 10" id="KW-0539">Nucleus</keyword>
<evidence type="ECO:0000256" key="6">
    <source>
        <dbReference type="ARBA" id="ARBA00023054"/>
    </source>
</evidence>
<evidence type="ECO:0000313" key="15">
    <source>
        <dbReference type="Proteomes" id="UP000772434"/>
    </source>
</evidence>
<keyword evidence="4 10" id="KW-0498">Mitosis</keyword>
<evidence type="ECO:0000256" key="1">
    <source>
        <dbReference type="ARBA" id="ARBA00007050"/>
    </source>
</evidence>
<comment type="subunit">
    <text evidence="10">Component of the NDC80 complex.</text>
</comment>
<keyword evidence="6 11" id="KW-0175">Coiled coil</keyword>
<dbReference type="GO" id="GO:0051315">
    <property type="term" value="P:attachment of mitotic spindle microtubules to kinetochore"/>
    <property type="evidence" value="ECO:0007669"/>
    <property type="project" value="UniProtKB-UniRule"/>
</dbReference>
<dbReference type="Proteomes" id="UP000772434">
    <property type="component" value="Unassembled WGS sequence"/>
</dbReference>
<dbReference type="InterPro" id="IPR005550">
    <property type="entry name" value="Kinetochore_Ndc80"/>
</dbReference>
<dbReference type="EMBL" id="JADNRY010000106">
    <property type="protein sequence ID" value="KAF9065278.1"/>
    <property type="molecule type" value="Genomic_DNA"/>
</dbReference>
<feature type="region of interest" description="Disordered" evidence="12">
    <location>
        <begin position="1"/>
        <end position="40"/>
    </location>
</feature>
<feature type="region of interest" description="Disordered" evidence="12">
    <location>
        <begin position="46"/>
        <end position="65"/>
    </location>
</feature>
<evidence type="ECO:0000256" key="11">
    <source>
        <dbReference type="SAM" id="Coils"/>
    </source>
</evidence>
<evidence type="ECO:0000256" key="2">
    <source>
        <dbReference type="ARBA" id="ARBA00022454"/>
    </source>
</evidence>
<comment type="similarity">
    <text evidence="1 10">Belongs to the NDC80/HEC1 family.</text>
</comment>
<keyword evidence="9 10" id="KW-0137">Centromere</keyword>
<sequence length="643" mass="72819">MLNDARRRTLQLSDSNGQPRSAIPLPSTAKKATPSSGQRMSLAGPAIRQYPAPPGTNPRHSMAKSLSSNPLLMSTSKQNYGKNPLTNSARRGSIWAGGPGATPMVTNSQPQKDPRPIKDKNFQAQMRLDIVIYIQKSGLAIPNNALSNVQNKMYRSIFEFLVNHIDPFFPIDPDAKFEEEFIPALKALHYPYAHAMDNKWLAAVGSPHSWPHLLGVLHWLVELCKMKDHYIESAHKTLQDPVSVPEEFQDSLDQRALAFEYYQNAYALWLDGDDDFVEPKQFLQDRYAKKNERVQQDLDLKLQQLSEAKAEYDKLMTANDPLTELRKMHDQLMIDDEKFHRIQGFHDSKRKKHNEAIAAEKAELVKRAEYLEQLKAEHEGLNHTVREQNLSPEEASRMTTDYEMLSRNIEDLTQKISDTERTVMSLEVSLANRISAAEEVLHTYTMSLTSLGLLPPLPPPNSDIDLTLELNTASSDPLQMLSGSDIKKIIKPTLNIVAESKRAIRAEVENERIRVDDEIEQLALECDTVDDEVNQLEKKVAAVNEQAGDLHNAAQRDAFTAGESARNLESMVANAKKAAYVNGMSAKSRLQQLQFDYREQVERVNRLRDETVRAIIKNGTDIAEFKNEVSKRLRELRECAEMD</sequence>